<evidence type="ECO:0000313" key="2">
    <source>
        <dbReference type="EMBL" id="KAK7073775.1"/>
    </source>
</evidence>
<evidence type="ECO:0000256" key="1">
    <source>
        <dbReference type="SAM" id="MobiDB-lite"/>
    </source>
</evidence>
<evidence type="ECO:0000313" key="3">
    <source>
        <dbReference type="Proteomes" id="UP001381693"/>
    </source>
</evidence>
<accession>A0AAN8X7U9</accession>
<feature type="compositionally biased region" description="Acidic residues" evidence="1">
    <location>
        <begin position="13"/>
        <end position="24"/>
    </location>
</feature>
<sequence>MAAPMCSSHAKVDEEEEEEEDEVLESNHTLTTSVAVDLPIRSSCTLQLFKTLYKPFLSLMTRSLRLEFPYILFVPDNYWQMPQISIGLVDLGGFSWSSSSNSLHGKTQIVKLSSLEEEIKKTMLVIQKQRIFTNQSFQMEKQILDDD</sequence>
<reference evidence="2 3" key="1">
    <citation type="submission" date="2023-11" db="EMBL/GenBank/DDBJ databases">
        <title>Halocaridina rubra genome assembly.</title>
        <authorList>
            <person name="Smith C."/>
        </authorList>
    </citation>
    <scope>NUCLEOTIDE SEQUENCE [LARGE SCALE GENOMIC DNA]</scope>
    <source>
        <strain evidence="2">EP-1</strain>
        <tissue evidence="2">Whole</tissue>
    </source>
</reference>
<name>A0AAN8X7U9_HALRR</name>
<dbReference type="Proteomes" id="UP001381693">
    <property type="component" value="Unassembled WGS sequence"/>
</dbReference>
<feature type="region of interest" description="Disordered" evidence="1">
    <location>
        <begin position="1"/>
        <end position="26"/>
    </location>
</feature>
<comment type="caution">
    <text evidence="2">The sequence shown here is derived from an EMBL/GenBank/DDBJ whole genome shotgun (WGS) entry which is preliminary data.</text>
</comment>
<organism evidence="2 3">
    <name type="scientific">Halocaridina rubra</name>
    <name type="common">Hawaiian red shrimp</name>
    <dbReference type="NCBI Taxonomy" id="373956"/>
    <lineage>
        <taxon>Eukaryota</taxon>
        <taxon>Metazoa</taxon>
        <taxon>Ecdysozoa</taxon>
        <taxon>Arthropoda</taxon>
        <taxon>Crustacea</taxon>
        <taxon>Multicrustacea</taxon>
        <taxon>Malacostraca</taxon>
        <taxon>Eumalacostraca</taxon>
        <taxon>Eucarida</taxon>
        <taxon>Decapoda</taxon>
        <taxon>Pleocyemata</taxon>
        <taxon>Caridea</taxon>
        <taxon>Atyoidea</taxon>
        <taxon>Atyidae</taxon>
        <taxon>Halocaridina</taxon>
    </lineage>
</organism>
<proteinExistence type="predicted"/>
<dbReference type="AlphaFoldDB" id="A0AAN8X7U9"/>
<protein>
    <submittedName>
        <fullName evidence="2">Uncharacterized protein</fullName>
    </submittedName>
</protein>
<keyword evidence="3" id="KW-1185">Reference proteome</keyword>
<dbReference type="EMBL" id="JAXCGZ010012128">
    <property type="protein sequence ID" value="KAK7073775.1"/>
    <property type="molecule type" value="Genomic_DNA"/>
</dbReference>
<gene>
    <name evidence="2" type="ORF">SK128_020251</name>
</gene>